<evidence type="ECO:0000313" key="3">
    <source>
        <dbReference type="Proteomes" id="UP001201163"/>
    </source>
</evidence>
<dbReference type="GO" id="GO:0005975">
    <property type="term" value="P:carbohydrate metabolic process"/>
    <property type="evidence" value="ECO:0007669"/>
    <property type="project" value="InterPro"/>
</dbReference>
<reference evidence="2" key="1">
    <citation type="submission" date="2022-01" db="EMBL/GenBank/DDBJ databases">
        <title>Comparative genomics reveals a dynamic genome evolution in the ectomycorrhizal milk-cap (Lactarius) mushrooms.</title>
        <authorList>
            <consortium name="DOE Joint Genome Institute"/>
            <person name="Lebreton A."/>
            <person name="Tang N."/>
            <person name="Kuo A."/>
            <person name="LaButti K."/>
            <person name="Drula E."/>
            <person name="Barry K."/>
            <person name="Clum A."/>
            <person name="Lipzen A."/>
            <person name="Mousain D."/>
            <person name="Ng V."/>
            <person name="Wang R."/>
            <person name="Wang X."/>
            <person name="Dai Y."/>
            <person name="Henrissat B."/>
            <person name="Grigoriev I.V."/>
            <person name="Guerin-Laguette A."/>
            <person name="Yu F."/>
            <person name="Martin F.M."/>
        </authorList>
    </citation>
    <scope>NUCLEOTIDE SEQUENCE</scope>
    <source>
        <strain evidence="2">QP</strain>
    </source>
</reference>
<dbReference type="InterPro" id="IPR022673">
    <property type="entry name" value="Hexokinase_C"/>
</dbReference>
<accession>A0AAD4LC85</accession>
<dbReference type="SUPFAM" id="SSF53067">
    <property type="entry name" value="Actin-like ATPase domain"/>
    <property type="match status" value="1"/>
</dbReference>
<dbReference type="InterPro" id="IPR043129">
    <property type="entry name" value="ATPase_NBD"/>
</dbReference>
<gene>
    <name evidence="2" type="ORF">EDB92DRAFT_2105356</name>
</gene>
<feature type="domain" description="Hexokinase C-terminal" evidence="1">
    <location>
        <begin position="406"/>
        <end position="449"/>
    </location>
</feature>
<name>A0AAD4LC85_9AGAM</name>
<dbReference type="GO" id="GO:0016773">
    <property type="term" value="F:phosphotransferase activity, alcohol group as acceptor"/>
    <property type="evidence" value="ECO:0007669"/>
    <property type="project" value="InterPro"/>
</dbReference>
<comment type="caution">
    <text evidence="2">The sequence shown here is derived from an EMBL/GenBank/DDBJ whole genome shotgun (WGS) entry which is preliminary data.</text>
</comment>
<dbReference type="Pfam" id="PF03727">
    <property type="entry name" value="Hexokinase_2"/>
    <property type="match status" value="1"/>
</dbReference>
<sequence length="454" mass="49545">MSLPTIQNLTHISLGDYHLIFAVILILKHATFLLLSNMSPESALTHAEVDYREAKIDSRIRQYLTAPSQEHSVESFADFIIATDMTCATLHDNGTPKYVPNLKLYRYANAIVCTRSIREFNKGEGMQTEGQAQVIWRQLFISTCSDTVDGTPRMTASYVSDESPRSDAIALQLLEIFGGNASVTDYPMSSGVDNKRRQNEYDQIMHMSLRNWVPFVHHTISVPHSHSSLACQIKYQLAGAPSRAAVTKSSAKTAKVSRLRDSQDRGNGGSILLAFNASFPDILIPGRTNGTRQGIYHGEITRNTLLALDDAAPQLILFDLNRHYGLEKEALGLVESACSGRDGSDEDDAYRGSRGGPGEALMCSYVSGIGNDAGPAEASAVGGASRMLSASIEELALMYLFVCVDSLYRHCPGFEECMREALRILLGDEVVKRVEMDLAEDGSSVGSATSLESS</sequence>
<organism evidence="2 3">
    <name type="scientific">Lactarius akahatsu</name>
    <dbReference type="NCBI Taxonomy" id="416441"/>
    <lineage>
        <taxon>Eukaryota</taxon>
        <taxon>Fungi</taxon>
        <taxon>Dikarya</taxon>
        <taxon>Basidiomycota</taxon>
        <taxon>Agaricomycotina</taxon>
        <taxon>Agaricomycetes</taxon>
        <taxon>Russulales</taxon>
        <taxon>Russulaceae</taxon>
        <taxon>Lactarius</taxon>
    </lineage>
</organism>
<dbReference type="Gene3D" id="3.40.367.20">
    <property type="match status" value="1"/>
</dbReference>
<keyword evidence="3" id="KW-1185">Reference proteome</keyword>
<dbReference type="Proteomes" id="UP001201163">
    <property type="component" value="Unassembled WGS sequence"/>
</dbReference>
<dbReference type="EMBL" id="JAKELL010000055">
    <property type="protein sequence ID" value="KAH8986354.1"/>
    <property type="molecule type" value="Genomic_DNA"/>
</dbReference>
<dbReference type="AlphaFoldDB" id="A0AAD4LC85"/>
<evidence type="ECO:0000313" key="2">
    <source>
        <dbReference type="EMBL" id="KAH8986354.1"/>
    </source>
</evidence>
<evidence type="ECO:0000259" key="1">
    <source>
        <dbReference type="Pfam" id="PF03727"/>
    </source>
</evidence>
<proteinExistence type="predicted"/>
<protein>
    <recommendedName>
        <fullName evidence="1">Hexokinase C-terminal domain-containing protein</fullName>
    </recommendedName>
</protein>
<dbReference type="GO" id="GO:0005524">
    <property type="term" value="F:ATP binding"/>
    <property type="evidence" value="ECO:0007669"/>
    <property type="project" value="InterPro"/>
</dbReference>